<evidence type="ECO:0000256" key="11">
    <source>
        <dbReference type="ARBA" id="ARBA00023136"/>
    </source>
</evidence>
<keyword evidence="9 12" id="KW-1133">Transmembrane helix</keyword>
<evidence type="ECO:0000256" key="3">
    <source>
        <dbReference type="ARBA" id="ARBA00012438"/>
    </source>
</evidence>
<dbReference type="InterPro" id="IPR005467">
    <property type="entry name" value="His_kinase_dom"/>
</dbReference>
<dbReference type="SUPFAM" id="SSF47384">
    <property type="entry name" value="Homodimeric domain of signal transducing histidine kinase"/>
    <property type="match status" value="1"/>
</dbReference>
<dbReference type="InterPro" id="IPR007895">
    <property type="entry name" value="MASE1"/>
</dbReference>
<dbReference type="EMBL" id="FONZ01000001">
    <property type="protein sequence ID" value="SFE80024.1"/>
    <property type="molecule type" value="Genomic_DNA"/>
</dbReference>
<feature type="transmembrane region" description="Helical" evidence="12">
    <location>
        <begin position="64"/>
        <end position="82"/>
    </location>
</feature>
<evidence type="ECO:0000256" key="10">
    <source>
        <dbReference type="ARBA" id="ARBA00023012"/>
    </source>
</evidence>
<dbReference type="Pfam" id="PF00512">
    <property type="entry name" value="HisKA"/>
    <property type="match status" value="1"/>
</dbReference>
<feature type="transmembrane region" description="Helical" evidence="12">
    <location>
        <begin position="234"/>
        <end position="253"/>
    </location>
</feature>
<keyword evidence="15" id="KW-1185">Reference proteome</keyword>
<keyword evidence="11 12" id="KW-0472">Membrane</keyword>
<evidence type="ECO:0000256" key="12">
    <source>
        <dbReference type="SAM" id="Phobius"/>
    </source>
</evidence>
<keyword evidence="4" id="KW-1003">Cell membrane</keyword>
<dbReference type="Pfam" id="PF05231">
    <property type="entry name" value="MASE1"/>
    <property type="match status" value="1"/>
</dbReference>
<dbReference type="GO" id="GO:0000155">
    <property type="term" value="F:phosphorelay sensor kinase activity"/>
    <property type="evidence" value="ECO:0007669"/>
    <property type="project" value="InterPro"/>
</dbReference>
<feature type="transmembrane region" description="Helical" evidence="12">
    <location>
        <begin position="265"/>
        <end position="283"/>
    </location>
</feature>
<dbReference type="InterPro" id="IPR003594">
    <property type="entry name" value="HATPase_dom"/>
</dbReference>
<dbReference type="PRINTS" id="PR00344">
    <property type="entry name" value="BCTRLSENSOR"/>
</dbReference>
<keyword evidence="5" id="KW-0597">Phosphoprotein</keyword>
<organism evidence="14 15">
    <name type="scientific">Flavimobilis marinus</name>
    <dbReference type="NCBI Taxonomy" id="285351"/>
    <lineage>
        <taxon>Bacteria</taxon>
        <taxon>Bacillati</taxon>
        <taxon>Actinomycetota</taxon>
        <taxon>Actinomycetes</taxon>
        <taxon>Micrococcales</taxon>
        <taxon>Jonesiaceae</taxon>
        <taxon>Flavimobilis</taxon>
    </lineage>
</organism>
<comment type="catalytic activity">
    <reaction evidence="1">
        <text>ATP + protein L-histidine = ADP + protein N-phospho-L-histidine.</text>
        <dbReference type="EC" id="2.7.13.3"/>
    </reaction>
</comment>
<dbReference type="Gene3D" id="3.30.565.10">
    <property type="entry name" value="Histidine kinase-like ATPase, C-terminal domain"/>
    <property type="match status" value="1"/>
</dbReference>
<dbReference type="CDD" id="cd00082">
    <property type="entry name" value="HisKA"/>
    <property type="match status" value="1"/>
</dbReference>
<dbReference type="InterPro" id="IPR036097">
    <property type="entry name" value="HisK_dim/P_sf"/>
</dbReference>
<name>A0A1I2DHN7_9MICO</name>
<feature type="transmembrane region" description="Helical" evidence="12">
    <location>
        <begin position="12"/>
        <end position="36"/>
    </location>
</feature>
<feature type="domain" description="Histidine kinase" evidence="13">
    <location>
        <begin position="455"/>
        <end position="670"/>
    </location>
</feature>
<feature type="transmembrane region" description="Helical" evidence="12">
    <location>
        <begin position="209"/>
        <end position="227"/>
    </location>
</feature>
<dbReference type="InterPro" id="IPR036890">
    <property type="entry name" value="HATPase_C_sf"/>
</dbReference>
<sequence length="671" mass="71488">MLPVTTRLPRSVQATVILHLALMSLALVLGSGTAAFTGSNLISVWWPAIAVCTLAVMAVPRRWFLVAGGSVLVWMTVANMLADRPFGLSFGYGLANAVEAVLVSFLLTYGRRRARLERRRDVLTLLGAAGLGAAIATVIASVTLLANGGSYVGGTPVLTSHASALLTILPLALTSTRSAERSPRWQLVAQPIALTTTVLFVFWPGHTLPLAFLPMPFLVWGTLLYSSRAMAVQLAAVAITVTSLTAAGHGPFAAVTADALGPVQAVQIFLITYAASIFAFATGRDERQVIAARLAEREQVLRGGLIDAQIGLVIMHEVSPTEIRVVEANVRAAELLAGEVPAISDDPSAEVLDEDLPLLEIPDPPTPFVAALVAARLSPLGEWYDEFETPDQRQVELFLTRVPRGPGEAFVTAQVVDVTQRHLADAAMQRALSDERAAAARLREVNRQKDDFLSSVSHELRTPITSILGYVELIEDETELDDEQRAYLAVVERNARRLGVLVEDLLDLGAGAARNERDSGTTDLRDAVQQTCQELLPVATARGVRLEVPAVPPLLASAARADVGRILTNLMTNAIKFTPADGSVTITTALQDDHAVLTVTDTGSGIAPDELEQVFGRFYRSAAAEESSVPGTGLGLALVRSLVERNGGAIALDSDGASYTTATVRLPLVRH</sequence>
<dbReference type="Gene3D" id="1.10.287.130">
    <property type="match status" value="1"/>
</dbReference>
<evidence type="ECO:0000256" key="4">
    <source>
        <dbReference type="ARBA" id="ARBA00022475"/>
    </source>
</evidence>
<dbReference type="PANTHER" id="PTHR43711:SF1">
    <property type="entry name" value="HISTIDINE KINASE 1"/>
    <property type="match status" value="1"/>
</dbReference>
<dbReference type="SMART" id="SM00387">
    <property type="entry name" value="HATPase_c"/>
    <property type="match status" value="1"/>
</dbReference>
<dbReference type="FunFam" id="1.10.287.130:FF:000001">
    <property type="entry name" value="Two-component sensor histidine kinase"/>
    <property type="match status" value="1"/>
</dbReference>
<keyword evidence="6" id="KW-0808">Transferase</keyword>
<keyword evidence="10" id="KW-0902">Two-component regulatory system</keyword>
<protein>
    <recommendedName>
        <fullName evidence="3">histidine kinase</fullName>
        <ecNumber evidence="3">2.7.13.3</ecNumber>
    </recommendedName>
</protein>
<dbReference type="AlphaFoldDB" id="A0A1I2DHN7"/>
<comment type="subcellular location">
    <subcellularLocation>
        <location evidence="2">Cell membrane</location>
        <topology evidence="2">Multi-pass membrane protein</topology>
    </subcellularLocation>
</comment>
<dbReference type="STRING" id="285351.SAMN04488035_0567"/>
<dbReference type="PANTHER" id="PTHR43711">
    <property type="entry name" value="TWO-COMPONENT HISTIDINE KINASE"/>
    <property type="match status" value="1"/>
</dbReference>
<evidence type="ECO:0000256" key="6">
    <source>
        <dbReference type="ARBA" id="ARBA00022679"/>
    </source>
</evidence>
<dbReference type="InterPro" id="IPR050736">
    <property type="entry name" value="Sensor_HK_Regulatory"/>
</dbReference>
<dbReference type="InterPro" id="IPR004358">
    <property type="entry name" value="Sig_transdc_His_kin-like_C"/>
</dbReference>
<evidence type="ECO:0000313" key="14">
    <source>
        <dbReference type="EMBL" id="SFE80024.1"/>
    </source>
</evidence>
<accession>A0A1I2DHN7</accession>
<dbReference type="SMART" id="SM00388">
    <property type="entry name" value="HisKA"/>
    <property type="match status" value="1"/>
</dbReference>
<feature type="transmembrane region" description="Helical" evidence="12">
    <location>
        <begin position="88"/>
        <end position="110"/>
    </location>
</feature>
<dbReference type="RefSeq" id="WP_093374839.1">
    <property type="nucleotide sequence ID" value="NZ_BNAN01000001.1"/>
</dbReference>
<evidence type="ECO:0000256" key="9">
    <source>
        <dbReference type="ARBA" id="ARBA00022989"/>
    </source>
</evidence>
<feature type="transmembrane region" description="Helical" evidence="12">
    <location>
        <begin position="122"/>
        <end position="145"/>
    </location>
</feature>
<feature type="transmembrane region" description="Helical" evidence="12">
    <location>
        <begin position="42"/>
        <end position="59"/>
    </location>
</feature>
<feature type="transmembrane region" description="Helical" evidence="12">
    <location>
        <begin position="151"/>
        <end position="173"/>
    </location>
</feature>
<proteinExistence type="predicted"/>
<dbReference type="Pfam" id="PF02518">
    <property type="entry name" value="HATPase_c"/>
    <property type="match status" value="1"/>
</dbReference>
<evidence type="ECO:0000313" key="15">
    <source>
        <dbReference type="Proteomes" id="UP000198520"/>
    </source>
</evidence>
<dbReference type="EC" id="2.7.13.3" evidence="3"/>
<evidence type="ECO:0000259" key="13">
    <source>
        <dbReference type="PROSITE" id="PS50109"/>
    </source>
</evidence>
<evidence type="ECO:0000256" key="2">
    <source>
        <dbReference type="ARBA" id="ARBA00004651"/>
    </source>
</evidence>
<dbReference type="OrthoDB" id="9757990at2"/>
<dbReference type="GO" id="GO:0005886">
    <property type="term" value="C:plasma membrane"/>
    <property type="evidence" value="ECO:0007669"/>
    <property type="project" value="UniProtKB-SubCell"/>
</dbReference>
<reference evidence="15" key="1">
    <citation type="submission" date="2016-10" db="EMBL/GenBank/DDBJ databases">
        <authorList>
            <person name="Varghese N."/>
            <person name="Submissions S."/>
        </authorList>
    </citation>
    <scope>NUCLEOTIDE SEQUENCE [LARGE SCALE GENOMIC DNA]</scope>
    <source>
        <strain evidence="15">DSM 19083</strain>
    </source>
</reference>
<evidence type="ECO:0000256" key="8">
    <source>
        <dbReference type="ARBA" id="ARBA00022777"/>
    </source>
</evidence>
<evidence type="ECO:0000256" key="7">
    <source>
        <dbReference type="ARBA" id="ARBA00022692"/>
    </source>
</evidence>
<dbReference type="InterPro" id="IPR003661">
    <property type="entry name" value="HisK_dim/P_dom"/>
</dbReference>
<keyword evidence="8" id="KW-0418">Kinase</keyword>
<gene>
    <name evidence="14" type="ORF">SAMN04488035_0567</name>
</gene>
<dbReference type="Proteomes" id="UP000198520">
    <property type="component" value="Unassembled WGS sequence"/>
</dbReference>
<evidence type="ECO:0000256" key="5">
    <source>
        <dbReference type="ARBA" id="ARBA00022553"/>
    </source>
</evidence>
<evidence type="ECO:0000256" key="1">
    <source>
        <dbReference type="ARBA" id="ARBA00000085"/>
    </source>
</evidence>
<dbReference type="PROSITE" id="PS50109">
    <property type="entry name" value="HIS_KIN"/>
    <property type="match status" value="1"/>
</dbReference>
<keyword evidence="7 12" id="KW-0812">Transmembrane</keyword>
<dbReference type="SUPFAM" id="SSF55874">
    <property type="entry name" value="ATPase domain of HSP90 chaperone/DNA topoisomerase II/histidine kinase"/>
    <property type="match status" value="1"/>
</dbReference>